<evidence type="ECO:0000313" key="10">
    <source>
        <dbReference type="Proteomes" id="UP000192783"/>
    </source>
</evidence>
<organism evidence="9 10">
    <name type="scientific">Desulfacinum hydrothermale DSM 13146</name>
    <dbReference type="NCBI Taxonomy" id="1121390"/>
    <lineage>
        <taxon>Bacteria</taxon>
        <taxon>Pseudomonadati</taxon>
        <taxon>Thermodesulfobacteriota</taxon>
        <taxon>Syntrophobacteria</taxon>
        <taxon>Syntrophobacterales</taxon>
        <taxon>Syntrophobacteraceae</taxon>
        <taxon>Desulfacinum</taxon>
    </lineage>
</organism>
<dbReference type="GO" id="GO:0003676">
    <property type="term" value="F:nucleic acid binding"/>
    <property type="evidence" value="ECO:0007669"/>
    <property type="project" value="InterPro"/>
</dbReference>
<protein>
    <recommendedName>
        <fullName evidence="7">Asparagine--tRNA ligase</fullName>
        <ecNumber evidence="7">6.1.1.22</ecNumber>
    </recommendedName>
    <alternativeName>
        <fullName evidence="7">Asparaginyl-tRNA synthetase</fullName>
        <shortName evidence="7">AsnRS</shortName>
    </alternativeName>
</protein>
<dbReference type="OrthoDB" id="9802326at2"/>
<dbReference type="AlphaFoldDB" id="A0A1W1XTJ9"/>
<dbReference type="Pfam" id="PF00152">
    <property type="entry name" value="tRNA-synt_2"/>
    <property type="match status" value="1"/>
</dbReference>
<feature type="domain" description="Aminoacyl-transfer RNA synthetases class-II family profile" evidence="8">
    <location>
        <begin position="140"/>
        <end position="458"/>
    </location>
</feature>
<keyword evidence="10" id="KW-1185">Reference proteome</keyword>
<reference evidence="9 10" key="1">
    <citation type="submission" date="2017-04" db="EMBL/GenBank/DDBJ databases">
        <authorList>
            <person name="Afonso C.L."/>
            <person name="Miller P.J."/>
            <person name="Scott M.A."/>
            <person name="Spackman E."/>
            <person name="Goraichik I."/>
            <person name="Dimitrov K.M."/>
            <person name="Suarez D.L."/>
            <person name="Swayne D.E."/>
        </authorList>
    </citation>
    <scope>NUCLEOTIDE SEQUENCE [LARGE SCALE GENOMIC DNA]</scope>
    <source>
        <strain evidence="9 10">DSM 13146</strain>
    </source>
</reference>
<evidence type="ECO:0000313" key="9">
    <source>
        <dbReference type="EMBL" id="SMC27216.1"/>
    </source>
</evidence>
<evidence type="ECO:0000259" key="8">
    <source>
        <dbReference type="PROSITE" id="PS50862"/>
    </source>
</evidence>
<dbReference type="Gene3D" id="3.30.930.10">
    <property type="entry name" value="Bira Bifunctional Protein, Domain 2"/>
    <property type="match status" value="1"/>
</dbReference>
<evidence type="ECO:0000256" key="6">
    <source>
        <dbReference type="ARBA" id="ARBA00023146"/>
    </source>
</evidence>
<dbReference type="EC" id="6.1.1.22" evidence="7"/>
<dbReference type="CDD" id="cd00776">
    <property type="entry name" value="AsxRS_core"/>
    <property type="match status" value="1"/>
</dbReference>
<proteinExistence type="inferred from homology"/>
<dbReference type="Pfam" id="PF01336">
    <property type="entry name" value="tRNA_anti-codon"/>
    <property type="match status" value="1"/>
</dbReference>
<comment type="subunit">
    <text evidence="7">Homodimer.</text>
</comment>
<dbReference type="GO" id="GO:0005737">
    <property type="term" value="C:cytoplasm"/>
    <property type="evidence" value="ECO:0007669"/>
    <property type="project" value="UniProtKB-SubCell"/>
</dbReference>
<dbReference type="InterPro" id="IPR004522">
    <property type="entry name" value="Asn-tRNA-ligase"/>
</dbReference>
<keyword evidence="5 7" id="KW-0648">Protein biosynthesis</keyword>
<dbReference type="InterPro" id="IPR045864">
    <property type="entry name" value="aa-tRNA-synth_II/BPL/LPL"/>
</dbReference>
<dbReference type="GO" id="GO:0005524">
    <property type="term" value="F:ATP binding"/>
    <property type="evidence" value="ECO:0007669"/>
    <property type="project" value="UniProtKB-UniRule"/>
</dbReference>
<evidence type="ECO:0000256" key="5">
    <source>
        <dbReference type="ARBA" id="ARBA00022917"/>
    </source>
</evidence>
<dbReference type="FunFam" id="3.30.930.10:FF:000016">
    <property type="entry name" value="Asparagine--tRNA ligase"/>
    <property type="match status" value="1"/>
</dbReference>
<dbReference type="GO" id="GO:0006421">
    <property type="term" value="P:asparaginyl-tRNA aminoacylation"/>
    <property type="evidence" value="ECO:0007669"/>
    <property type="project" value="UniProtKB-UniRule"/>
</dbReference>
<evidence type="ECO:0000256" key="7">
    <source>
        <dbReference type="HAMAP-Rule" id="MF_00534"/>
    </source>
</evidence>
<dbReference type="SUPFAM" id="SSF50249">
    <property type="entry name" value="Nucleic acid-binding proteins"/>
    <property type="match status" value="1"/>
</dbReference>
<dbReference type="PROSITE" id="PS50862">
    <property type="entry name" value="AA_TRNA_LIGASE_II"/>
    <property type="match status" value="1"/>
</dbReference>
<dbReference type="InterPro" id="IPR012340">
    <property type="entry name" value="NA-bd_OB-fold"/>
</dbReference>
<evidence type="ECO:0000256" key="2">
    <source>
        <dbReference type="ARBA" id="ARBA00022598"/>
    </source>
</evidence>
<dbReference type="InterPro" id="IPR004364">
    <property type="entry name" value="Aa-tRNA-synt_II"/>
</dbReference>
<evidence type="ECO:0000256" key="3">
    <source>
        <dbReference type="ARBA" id="ARBA00022741"/>
    </source>
</evidence>
<dbReference type="NCBIfam" id="TIGR00457">
    <property type="entry name" value="asnS"/>
    <property type="match status" value="1"/>
</dbReference>
<keyword evidence="4 7" id="KW-0067">ATP-binding</keyword>
<accession>A0A1W1XTJ9</accession>
<dbReference type="Proteomes" id="UP000192783">
    <property type="component" value="Unassembled WGS sequence"/>
</dbReference>
<keyword evidence="3 7" id="KW-0547">Nucleotide-binding</keyword>
<dbReference type="HAMAP" id="MF_00534">
    <property type="entry name" value="Asn_tRNA_synth"/>
    <property type="match status" value="1"/>
</dbReference>
<dbReference type="EMBL" id="FWXF01000020">
    <property type="protein sequence ID" value="SMC27216.1"/>
    <property type="molecule type" value="Genomic_DNA"/>
</dbReference>
<dbReference type="InterPro" id="IPR004365">
    <property type="entry name" value="NA-bd_OB_tRNA"/>
</dbReference>
<dbReference type="SUPFAM" id="SSF55681">
    <property type="entry name" value="Class II aaRS and biotin synthetases"/>
    <property type="match status" value="1"/>
</dbReference>
<evidence type="ECO:0000256" key="4">
    <source>
        <dbReference type="ARBA" id="ARBA00022840"/>
    </source>
</evidence>
<dbReference type="CDD" id="cd04318">
    <property type="entry name" value="EcAsnRS_like_N"/>
    <property type="match status" value="1"/>
</dbReference>
<name>A0A1W1XTJ9_9BACT</name>
<keyword evidence="2 7" id="KW-0436">Ligase</keyword>
<comment type="similarity">
    <text evidence="1 7">Belongs to the class-II aminoacyl-tRNA synthetase family.</text>
</comment>
<dbReference type="PANTHER" id="PTHR22594:SF34">
    <property type="entry name" value="ASPARAGINE--TRNA LIGASE, MITOCHONDRIAL-RELATED"/>
    <property type="match status" value="1"/>
</dbReference>
<dbReference type="GO" id="GO:0004816">
    <property type="term" value="F:asparagine-tRNA ligase activity"/>
    <property type="evidence" value="ECO:0007669"/>
    <property type="project" value="UniProtKB-UniRule"/>
</dbReference>
<dbReference type="PANTHER" id="PTHR22594">
    <property type="entry name" value="ASPARTYL/LYSYL-TRNA SYNTHETASE"/>
    <property type="match status" value="1"/>
</dbReference>
<keyword evidence="7" id="KW-0963">Cytoplasm</keyword>
<evidence type="ECO:0000256" key="1">
    <source>
        <dbReference type="ARBA" id="ARBA00008226"/>
    </source>
</evidence>
<gene>
    <name evidence="7" type="primary">asnS</name>
    <name evidence="9" type="ORF">SAMN02746041_02905</name>
</gene>
<comment type="subcellular location">
    <subcellularLocation>
        <location evidence="7">Cytoplasm</location>
    </subcellularLocation>
</comment>
<dbReference type="InterPro" id="IPR006195">
    <property type="entry name" value="aa-tRNA-synth_II"/>
</dbReference>
<dbReference type="InterPro" id="IPR002312">
    <property type="entry name" value="Asp/Asn-tRNA-synth_IIb"/>
</dbReference>
<comment type="catalytic activity">
    <reaction evidence="7">
        <text>tRNA(Asn) + L-asparagine + ATP = L-asparaginyl-tRNA(Asn) + AMP + diphosphate + H(+)</text>
        <dbReference type="Rhea" id="RHEA:11180"/>
        <dbReference type="Rhea" id="RHEA-COMP:9659"/>
        <dbReference type="Rhea" id="RHEA-COMP:9674"/>
        <dbReference type="ChEBI" id="CHEBI:15378"/>
        <dbReference type="ChEBI" id="CHEBI:30616"/>
        <dbReference type="ChEBI" id="CHEBI:33019"/>
        <dbReference type="ChEBI" id="CHEBI:58048"/>
        <dbReference type="ChEBI" id="CHEBI:78442"/>
        <dbReference type="ChEBI" id="CHEBI:78515"/>
        <dbReference type="ChEBI" id="CHEBI:456215"/>
        <dbReference type="EC" id="6.1.1.22"/>
    </reaction>
</comment>
<dbReference type="STRING" id="1121390.SAMN02746041_02905"/>
<dbReference type="PRINTS" id="PR01042">
    <property type="entry name" value="TRNASYNTHASP"/>
</dbReference>
<sequence>MEKAIRIDQIFKNETAHLEKEVTIQGWVRTRRDSKAGISFIEVNDGSCLRNLQVIADRSRPELESVVERLATGCAVQVQGVVQASPGKGQSIEVHAERIDLFGWADPAVYPLQKKRHSFEFLRTIGHLRPRTNTLGAVARIRNRLSFAVHQFFQKEGFFYVHTPIITSSDCEGAGEVFRVTTLDPAAPPAPGNPDGNVYSQDFFEKPAYLTVSGQLQAEIYALALGKVYTFGPTFRAENSNTSRHLAEFWMIEPEMAFYDLQDNLELAQSFIKYVISAVLDDCQEDLNLFARFVEPTLMETLETLVRETFQVITYTEAVEILKKSGESFDYPVEWGTDLQSEHERYLTEKKFRKPVAIIDFPRAIKPFYMRVNDDEKTVAAVDVLVPRVGEIIGGSQREERLDVLLKQMEIKAVPAEEYQWYVDLRRFGSAPHSGFGLGLERLVQFTTGLGNIREVIPFPRTPGHADF</sequence>
<keyword evidence="6 7" id="KW-0030">Aminoacyl-tRNA synthetase</keyword>
<dbReference type="Gene3D" id="2.40.50.140">
    <property type="entry name" value="Nucleic acid-binding proteins"/>
    <property type="match status" value="1"/>
</dbReference>
<dbReference type="NCBIfam" id="NF003037">
    <property type="entry name" value="PRK03932.1"/>
    <property type="match status" value="1"/>
</dbReference>
<dbReference type="RefSeq" id="WP_084058810.1">
    <property type="nucleotide sequence ID" value="NZ_FWXF01000020.1"/>
</dbReference>